<proteinExistence type="predicted"/>
<reference evidence="1 2" key="1">
    <citation type="journal article" date="2013" name="PLoS Pathog.">
        <title>Genomic analysis of the Kiwifruit pathogen Pseudomonas syringae pv. actinidiae provides insight into the origins of an emergent plant disease.</title>
        <authorList>
            <person name="McCann H.C."/>
            <person name="Rikkerink E.H."/>
            <person name="Bertels F."/>
            <person name="Fiers M."/>
            <person name="Lu A."/>
            <person name="Rees-George J."/>
            <person name="Andersen M.T."/>
            <person name="Gleave A.P."/>
            <person name="Haubold B."/>
            <person name="Wohlers M.W."/>
            <person name="Guttman D.S."/>
            <person name="Wang P.W."/>
            <person name="Straub C."/>
            <person name="Vanneste J.L."/>
            <person name="Rainey P.B."/>
            <person name="Templeton M.D."/>
        </authorList>
    </citation>
    <scope>NUCLEOTIDE SEQUENCE [LARGE SCALE GENOMIC DNA]</scope>
    <source>
        <strain evidence="1 2">ICMP 18807</strain>
    </source>
</reference>
<dbReference type="EMBL" id="AOKG01001033">
    <property type="protein sequence ID" value="EPN55479.1"/>
    <property type="molecule type" value="Genomic_DNA"/>
</dbReference>
<organism evidence="1 2">
    <name type="scientific">Pseudomonas syringae pv. actinidiae ICMP 18807</name>
    <dbReference type="NCBI Taxonomy" id="1194404"/>
    <lineage>
        <taxon>Bacteria</taxon>
        <taxon>Pseudomonadati</taxon>
        <taxon>Pseudomonadota</taxon>
        <taxon>Gammaproteobacteria</taxon>
        <taxon>Pseudomonadales</taxon>
        <taxon>Pseudomonadaceae</taxon>
        <taxon>Pseudomonas</taxon>
        <taxon>Pseudomonas syringae</taxon>
    </lineage>
</organism>
<dbReference type="Proteomes" id="UP000015729">
    <property type="component" value="Unassembled WGS sequence"/>
</dbReference>
<evidence type="ECO:0000313" key="2">
    <source>
        <dbReference type="Proteomes" id="UP000015729"/>
    </source>
</evidence>
<evidence type="ECO:0000313" key="1">
    <source>
        <dbReference type="EMBL" id="EPN55479.1"/>
    </source>
</evidence>
<name>S6ULZ2_PSESF</name>
<protein>
    <submittedName>
        <fullName evidence="1">Transposase</fullName>
    </submittedName>
</protein>
<comment type="caution">
    <text evidence="1">The sequence shown here is derived from an EMBL/GenBank/DDBJ whole genome shotgun (WGS) entry which is preliminary data.</text>
</comment>
<accession>S6ULZ2</accession>
<dbReference type="PATRIC" id="fig|1194404.4.peg.3195"/>
<sequence length="146" mass="16177">MGKTIQHWVAGYGFRRIYTSPAGAEARNALAKAVLFNHLCEVRDRSFEQQRYRTESCDSRHCAVEHGVREAMTQKVQLSCALHAIRPPSPPTSGHLFHAHPARQSERSAATQVCIVSLKSLPTSISLHACDQAPVWLYESPVSRAG</sequence>
<gene>
    <name evidence="1" type="ORF">A244_15427</name>
</gene>
<dbReference type="AlphaFoldDB" id="S6ULZ2"/>